<feature type="transmembrane region" description="Helical" evidence="1">
    <location>
        <begin position="236"/>
        <end position="258"/>
    </location>
</feature>
<accession>A0ABM1EZT2</accession>
<dbReference type="Pfam" id="PF21534">
    <property type="entry name" value="Rost"/>
    <property type="match status" value="1"/>
</dbReference>
<dbReference type="RefSeq" id="XP_014677703.1">
    <property type="nucleotide sequence ID" value="XM_014822217.1"/>
</dbReference>
<protein>
    <submittedName>
        <fullName evidence="3">Protein rolling stone-like isoform X1</fullName>
    </submittedName>
</protein>
<feature type="transmembrane region" description="Helical" evidence="1">
    <location>
        <begin position="136"/>
        <end position="157"/>
    </location>
</feature>
<keyword evidence="1" id="KW-0472">Membrane</keyword>
<keyword evidence="2" id="KW-1185">Reference proteome</keyword>
<proteinExistence type="predicted"/>
<feature type="transmembrane region" description="Helical" evidence="1">
    <location>
        <begin position="199"/>
        <end position="224"/>
    </location>
</feature>
<name>A0ABM1EZT2_PRICU</name>
<evidence type="ECO:0000256" key="1">
    <source>
        <dbReference type="SAM" id="Phobius"/>
    </source>
</evidence>
<reference evidence="3" key="1">
    <citation type="submission" date="2025-08" db="UniProtKB">
        <authorList>
            <consortium name="RefSeq"/>
        </authorList>
    </citation>
    <scope>IDENTIFICATION</scope>
</reference>
<evidence type="ECO:0000313" key="3">
    <source>
        <dbReference type="RefSeq" id="XP_014677703.1"/>
    </source>
</evidence>
<dbReference type="InterPro" id="IPR049352">
    <property type="entry name" value="Rost"/>
</dbReference>
<feature type="transmembrane region" description="Helical" evidence="1">
    <location>
        <begin position="81"/>
        <end position="106"/>
    </location>
</feature>
<sequence>MARCCSSRSPCCGEQCRLQSFTLSSPHRERFGTAAWPCISPVLYIVYRLLVMLYFLVWIIYSGWPYSTTYLYPGERAKWFIYITNLGFAVLNLHLIHAFIVSVIVYKSSVRTANVQEADSMASAPPLPCYLKSDWFLFNLACNIAFTLTVCYWALLFNGQTDGVDINTHAINSVYVIVDVIVSATPVRLLHMWIAQLGALVYVVFTAIYWAAGGTGAHGVAYIYSVLDYGNAPGQAVITAAVILLLVVPIAQVALFLLSAARGSLVDHCCIATRDKQPIIEDVVMTTNL</sequence>
<dbReference type="GeneID" id="106817545"/>
<keyword evidence="1" id="KW-1133">Transmembrane helix</keyword>
<evidence type="ECO:0000313" key="2">
    <source>
        <dbReference type="Proteomes" id="UP000695022"/>
    </source>
</evidence>
<dbReference type="Proteomes" id="UP000695022">
    <property type="component" value="Unplaced"/>
</dbReference>
<dbReference type="PANTHER" id="PTHR12242">
    <property type="entry name" value="OS02G0130600 PROTEIN-RELATED"/>
    <property type="match status" value="1"/>
</dbReference>
<keyword evidence="1" id="KW-0812">Transmembrane</keyword>
<dbReference type="PANTHER" id="PTHR12242:SF1">
    <property type="entry name" value="MYND-TYPE DOMAIN-CONTAINING PROTEIN"/>
    <property type="match status" value="1"/>
</dbReference>
<feature type="transmembrane region" description="Helical" evidence="1">
    <location>
        <begin position="169"/>
        <end position="187"/>
    </location>
</feature>
<gene>
    <name evidence="3" type="primary">LOC106817545</name>
</gene>
<feature type="transmembrane region" description="Helical" evidence="1">
    <location>
        <begin position="34"/>
        <end position="61"/>
    </location>
</feature>
<organism evidence="2 3">
    <name type="scientific">Priapulus caudatus</name>
    <name type="common">Priapulid worm</name>
    <dbReference type="NCBI Taxonomy" id="37621"/>
    <lineage>
        <taxon>Eukaryota</taxon>
        <taxon>Metazoa</taxon>
        <taxon>Ecdysozoa</taxon>
        <taxon>Scalidophora</taxon>
        <taxon>Priapulida</taxon>
        <taxon>Priapulimorpha</taxon>
        <taxon>Priapulimorphida</taxon>
        <taxon>Priapulidae</taxon>
        <taxon>Priapulus</taxon>
    </lineage>
</organism>